<sequence>MNEHIIESQIHTKPYKMTLQPQLLKKDQLNSLNKNIMPLLKRQGIELKDVGESFKTLLSPLRMERIKENRPFYLILKGSSHSKKPVTVLINPASK</sequence>
<dbReference type="RefSeq" id="WP_100906242.1">
    <property type="nucleotide sequence ID" value="NZ_CP017766.1"/>
</dbReference>
<keyword evidence="4" id="KW-1185">Reference proteome</keyword>
<dbReference type="Proteomes" id="UP000232806">
    <property type="component" value="Chromosome"/>
</dbReference>
<accession>A0A2H4VDU3</accession>
<evidence type="ECO:0000313" key="2">
    <source>
        <dbReference type="EMBL" id="AUB59844.1"/>
    </source>
</evidence>
<protein>
    <submittedName>
        <fullName evidence="1">Uncharacterized protein</fullName>
    </submittedName>
</protein>
<dbReference type="Proteomes" id="UP000591058">
    <property type="component" value="Unassembled WGS sequence"/>
</dbReference>
<dbReference type="KEGG" id="msub:BK009_03635"/>
<dbReference type="EMBL" id="CP017766">
    <property type="protein sequence ID" value="AUB56267.1"/>
    <property type="molecule type" value="Genomic_DNA"/>
</dbReference>
<reference evidence="3 6" key="2">
    <citation type="submission" date="2020-04" db="EMBL/GenBank/DDBJ databases">
        <title>Draft genome of Methanobacterium subterraneum isolated from animal feces.</title>
        <authorList>
            <person name="Ouboter H.T."/>
            <person name="Berger S."/>
            <person name="Gungor E."/>
            <person name="Jetten M.S.M."/>
            <person name="Welte C.U."/>
        </authorList>
    </citation>
    <scope>NUCLEOTIDE SEQUENCE [LARGE SCALE GENOMIC DNA]</scope>
    <source>
        <strain evidence="3">HO_2020</strain>
    </source>
</reference>
<gene>
    <name evidence="1" type="ORF">BK007_09745</name>
    <name evidence="2" type="ORF">BK009_03635</name>
    <name evidence="3" type="ORF">HG719_04615</name>
</gene>
<evidence type="ECO:0000313" key="6">
    <source>
        <dbReference type="Proteomes" id="UP000591058"/>
    </source>
</evidence>
<reference evidence="4 5" key="1">
    <citation type="submission" date="2016-10" db="EMBL/GenBank/DDBJ databases">
        <title>Comparative genomics between deep and shallow subseafloor isolates.</title>
        <authorList>
            <person name="Ishii S."/>
            <person name="Miller J.R."/>
            <person name="Sutton G."/>
            <person name="Suzuki S."/>
            <person name="Methe B."/>
            <person name="Inagaki F."/>
            <person name="Imachi H."/>
        </authorList>
    </citation>
    <scope>NUCLEOTIDE SEQUENCE [LARGE SCALE GENOMIC DNA]</scope>
    <source>
        <strain evidence="2 4">A8p</strain>
        <strain evidence="1 5">MO-MB1</strain>
    </source>
</reference>
<dbReference type="EMBL" id="JABBYL010000015">
    <property type="protein sequence ID" value="NMO09119.1"/>
    <property type="molecule type" value="Genomic_DNA"/>
</dbReference>
<organism evidence="1 5">
    <name type="scientific">Methanobacterium subterraneum</name>
    <dbReference type="NCBI Taxonomy" id="59277"/>
    <lineage>
        <taxon>Archaea</taxon>
        <taxon>Methanobacteriati</taxon>
        <taxon>Methanobacteriota</taxon>
        <taxon>Methanomada group</taxon>
        <taxon>Methanobacteria</taxon>
        <taxon>Methanobacteriales</taxon>
        <taxon>Methanobacteriaceae</taxon>
        <taxon>Methanobacterium</taxon>
    </lineage>
</organism>
<dbReference type="GeneID" id="35124656"/>
<dbReference type="Proteomes" id="UP000232631">
    <property type="component" value="Chromosome"/>
</dbReference>
<evidence type="ECO:0000313" key="5">
    <source>
        <dbReference type="Proteomes" id="UP000232806"/>
    </source>
</evidence>
<evidence type="ECO:0000313" key="4">
    <source>
        <dbReference type="Proteomes" id="UP000232631"/>
    </source>
</evidence>
<evidence type="ECO:0000313" key="3">
    <source>
        <dbReference type="EMBL" id="NMO09119.1"/>
    </source>
</evidence>
<dbReference type="OrthoDB" id="69821at2157"/>
<dbReference type="EMBL" id="CP017768">
    <property type="protein sequence ID" value="AUB59844.1"/>
    <property type="molecule type" value="Genomic_DNA"/>
</dbReference>
<dbReference type="AlphaFoldDB" id="A0A2H4VDU3"/>
<name>A0A2H4VDU3_9EURY</name>
<evidence type="ECO:0000313" key="1">
    <source>
        <dbReference type="EMBL" id="AUB56267.1"/>
    </source>
</evidence>
<proteinExistence type="predicted"/>
<accession>A0A2H4VP12</accession>